<dbReference type="EMBL" id="BLAX01000001">
    <property type="protein sequence ID" value="GET33012.1"/>
    <property type="molecule type" value="Genomic_DNA"/>
</dbReference>
<dbReference type="AlphaFoldDB" id="A0A5M4AYP8"/>
<sequence>MGKVCLKNQECINFKNQKIMKNQMFKVVLTIMFAGLLALGANAQPRGNGYGKGQGNGYGYRNAGICQNIPGLTQEQQDKIADLQKTHWKQMDELRLKRMRAATLKERDQIGIQIAEARAAHHADLMAVLDKDQQQWANDHLAMRFGRGQGRGAGCGRGNGQGRHGRGGW</sequence>
<keyword evidence="3" id="KW-1185">Reference proteome</keyword>
<name>A0A5M4AYP8_9BACT</name>
<evidence type="ECO:0008006" key="4">
    <source>
        <dbReference type="Google" id="ProtNLM"/>
    </source>
</evidence>
<comment type="caution">
    <text evidence="2">The sequence shown here is derived from an EMBL/GenBank/DDBJ whole genome shotgun (WGS) entry which is preliminary data.</text>
</comment>
<feature type="chain" id="PRO_5024450945" description="Periplasmic heavy metal sensor" evidence="1">
    <location>
        <begin position="44"/>
        <end position="169"/>
    </location>
</feature>
<evidence type="ECO:0000256" key="1">
    <source>
        <dbReference type="SAM" id="SignalP"/>
    </source>
</evidence>
<organism evidence="2 3">
    <name type="scientific">Prolixibacter bellariivorans</name>
    <dbReference type="NCBI Taxonomy" id="314319"/>
    <lineage>
        <taxon>Bacteria</taxon>
        <taxon>Pseudomonadati</taxon>
        <taxon>Bacteroidota</taxon>
        <taxon>Bacteroidia</taxon>
        <taxon>Marinilabiliales</taxon>
        <taxon>Prolixibacteraceae</taxon>
        <taxon>Prolixibacter</taxon>
    </lineage>
</organism>
<gene>
    <name evidence="2" type="ORF">PbJCM13498_18750</name>
</gene>
<accession>A0A5M4AYP8</accession>
<keyword evidence="1" id="KW-0732">Signal</keyword>
<feature type="signal peptide" evidence="1">
    <location>
        <begin position="1"/>
        <end position="43"/>
    </location>
</feature>
<evidence type="ECO:0000313" key="3">
    <source>
        <dbReference type="Proteomes" id="UP000391834"/>
    </source>
</evidence>
<evidence type="ECO:0000313" key="2">
    <source>
        <dbReference type="EMBL" id="GET33012.1"/>
    </source>
</evidence>
<dbReference type="Proteomes" id="UP000391834">
    <property type="component" value="Unassembled WGS sequence"/>
</dbReference>
<protein>
    <recommendedName>
        <fullName evidence="4">Periplasmic heavy metal sensor</fullName>
    </recommendedName>
</protein>
<proteinExistence type="predicted"/>
<reference evidence="2 3" key="1">
    <citation type="submission" date="2019-10" db="EMBL/GenBank/DDBJ databases">
        <title>Prolixibacter strains distinguished by the presence of nitrate reductase genes were adept at nitrate-dependent anaerobic corrosion of metallic iron and carbon steel.</title>
        <authorList>
            <person name="Iino T."/>
            <person name="Shono N."/>
            <person name="Ito K."/>
            <person name="Nakamura R."/>
            <person name="Sueoka K."/>
            <person name="Harayama S."/>
            <person name="Ohkuma M."/>
        </authorList>
    </citation>
    <scope>NUCLEOTIDE SEQUENCE [LARGE SCALE GENOMIC DNA]</scope>
    <source>
        <strain evidence="2 3">JCM 13498</strain>
    </source>
</reference>